<name>A0A7T5UQY3_9BACT</name>
<dbReference type="Proteomes" id="UP000595618">
    <property type="component" value="Chromosome"/>
</dbReference>
<protein>
    <recommendedName>
        <fullName evidence="2">DNA polymerase III subunit delta</fullName>
        <ecNumber evidence="1">2.7.7.7</ecNumber>
    </recommendedName>
</protein>
<dbReference type="InterPro" id="IPR027417">
    <property type="entry name" value="P-loop_NTPase"/>
</dbReference>
<dbReference type="InterPro" id="IPR005790">
    <property type="entry name" value="DNA_polIII_delta"/>
</dbReference>
<evidence type="ECO:0000256" key="5">
    <source>
        <dbReference type="ARBA" id="ARBA00022705"/>
    </source>
</evidence>
<sequence length="303" mass="34461">MNYLLYGEDTYRSRKKLREIIEEYRAKTGSSLSFYRLDAEEDDMSRLKVFTQTSSLFSPKKLIVIEGALSGSEQFGHVLSAAKEIKESRDTVLLLWERELDDTTRKRLKEIEPYLSKTQEFKPLSREAVSRWIQEEAKKLGVRLFPVHLAKLSILGSDLWAISSELDKIAVANPQSATTNPQTIDERSIFQLGDTFFVSRREALFNLLGLLAQGENELGIFSYLVNHARTLLTVKTYTSENRVVPASLGIHPFVVKKAAAVSRGLPVEHLRSTMGRFLEEDFKIKTGLTKPAESLFRLLTQRS</sequence>
<dbReference type="InterPro" id="IPR010372">
    <property type="entry name" value="DNA_pol3_delta_N"/>
</dbReference>
<dbReference type="AlphaFoldDB" id="A0A7T5UQY3"/>
<evidence type="ECO:0000256" key="3">
    <source>
        <dbReference type="ARBA" id="ARBA00022679"/>
    </source>
</evidence>
<evidence type="ECO:0000313" key="11">
    <source>
        <dbReference type="EMBL" id="QQG44901.1"/>
    </source>
</evidence>
<dbReference type="InterPro" id="IPR008921">
    <property type="entry name" value="DNA_pol3_clamp-load_cplx_C"/>
</dbReference>
<dbReference type="Pfam" id="PF06144">
    <property type="entry name" value="DNA_pol3_delta"/>
    <property type="match status" value="1"/>
</dbReference>
<dbReference type="Gene3D" id="3.40.50.300">
    <property type="entry name" value="P-loop containing nucleotide triphosphate hydrolases"/>
    <property type="match status" value="1"/>
</dbReference>
<proteinExistence type="inferred from homology"/>
<evidence type="ECO:0000256" key="4">
    <source>
        <dbReference type="ARBA" id="ARBA00022695"/>
    </source>
</evidence>
<keyword evidence="6" id="KW-0239">DNA-directed DNA polymerase</keyword>
<keyword evidence="4" id="KW-0548">Nucleotidyltransferase</keyword>
<keyword evidence="5" id="KW-0235">DNA replication</keyword>
<dbReference type="Pfam" id="PF21694">
    <property type="entry name" value="DNA_pol3_delta_C"/>
    <property type="match status" value="1"/>
</dbReference>
<dbReference type="GO" id="GO:0003887">
    <property type="term" value="F:DNA-directed DNA polymerase activity"/>
    <property type="evidence" value="ECO:0007669"/>
    <property type="project" value="UniProtKB-KW"/>
</dbReference>
<comment type="similarity">
    <text evidence="7">Belongs to the DNA polymerase HolA subunit family.</text>
</comment>
<organism evidence="11 12">
    <name type="scientific">Candidatus Sungiibacteriota bacterium</name>
    <dbReference type="NCBI Taxonomy" id="2750080"/>
    <lineage>
        <taxon>Bacteria</taxon>
        <taxon>Candidatus Sungiibacteriota</taxon>
    </lineage>
</organism>
<keyword evidence="3" id="KW-0808">Transferase</keyword>
<evidence type="ECO:0000313" key="12">
    <source>
        <dbReference type="Proteomes" id="UP000595618"/>
    </source>
</evidence>
<evidence type="ECO:0000256" key="7">
    <source>
        <dbReference type="ARBA" id="ARBA00034754"/>
    </source>
</evidence>
<feature type="domain" description="DNA polymerase III delta subunit-like C-terminal" evidence="10">
    <location>
        <begin position="186"/>
        <end position="291"/>
    </location>
</feature>
<evidence type="ECO:0000256" key="1">
    <source>
        <dbReference type="ARBA" id="ARBA00012417"/>
    </source>
</evidence>
<dbReference type="GO" id="GO:0003677">
    <property type="term" value="F:DNA binding"/>
    <property type="evidence" value="ECO:0007669"/>
    <property type="project" value="InterPro"/>
</dbReference>
<dbReference type="GO" id="GO:0009360">
    <property type="term" value="C:DNA polymerase III complex"/>
    <property type="evidence" value="ECO:0007669"/>
    <property type="project" value="InterPro"/>
</dbReference>
<evidence type="ECO:0000259" key="9">
    <source>
        <dbReference type="Pfam" id="PF06144"/>
    </source>
</evidence>
<evidence type="ECO:0000259" key="10">
    <source>
        <dbReference type="Pfam" id="PF21694"/>
    </source>
</evidence>
<evidence type="ECO:0000256" key="2">
    <source>
        <dbReference type="ARBA" id="ARBA00017703"/>
    </source>
</evidence>
<dbReference type="Gene3D" id="1.20.272.10">
    <property type="match status" value="1"/>
</dbReference>
<dbReference type="GO" id="GO:0006261">
    <property type="term" value="P:DNA-templated DNA replication"/>
    <property type="evidence" value="ECO:0007669"/>
    <property type="project" value="TreeGrafter"/>
</dbReference>
<dbReference type="EMBL" id="CP066690">
    <property type="protein sequence ID" value="QQG44901.1"/>
    <property type="molecule type" value="Genomic_DNA"/>
</dbReference>
<gene>
    <name evidence="11" type="ORF">HYW89_02710</name>
</gene>
<dbReference type="InterPro" id="IPR048466">
    <property type="entry name" value="DNA_pol3_delta-like_C"/>
</dbReference>
<dbReference type="NCBIfam" id="TIGR01128">
    <property type="entry name" value="holA"/>
    <property type="match status" value="1"/>
</dbReference>
<evidence type="ECO:0000256" key="8">
    <source>
        <dbReference type="ARBA" id="ARBA00049244"/>
    </source>
</evidence>
<evidence type="ECO:0000256" key="6">
    <source>
        <dbReference type="ARBA" id="ARBA00022932"/>
    </source>
</evidence>
<feature type="domain" description="DNA polymerase III delta N-terminal" evidence="9">
    <location>
        <begin position="3"/>
        <end position="70"/>
    </location>
</feature>
<comment type="catalytic activity">
    <reaction evidence="8">
        <text>DNA(n) + a 2'-deoxyribonucleoside 5'-triphosphate = DNA(n+1) + diphosphate</text>
        <dbReference type="Rhea" id="RHEA:22508"/>
        <dbReference type="Rhea" id="RHEA-COMP:17339"/>
        <dbReference type="Rhea" id="RHEA-COMP:17340"/>
        <dbReference type="ChEBI" id="CHEBI:33019"/>
        <dbReference type="ChEBI" id="CHEBI:61560"/>
        <dbReference type="ChEBI" id="CHEBI:173112"/>
        <dbReference type="EC" id="2.7.7.7"/>
    </reaction>
</comment>
<dbReference type="PANTHER" id="PTHR34388:SF1">
    <property type="entry name" value="DNA POLYMERASE III SUBUNIT DELTA"/>
    <property type="match status" value="1"/>
</dbReference>
<accession>A0A7T5UQY3</accession>
<dbReference type="SUPFAM" id="SSF48019">
    <property type="entry name" value="post-AAA+ oligomerization domain-like"/>
    <property type="match status" value="1"/>
</dbReference>
<dbReference type="EC" id="2.7.7.7" evidence="1"/>
<dbReference type="PANTHER" id="PTHR34388">
    <property type="entry name" value="DNA POLYMERASE III SUBUNIT DELTA"/>
    <property type="match status" value="1"/>
</dbReference>
<reference evidence="11 12" key="1">
    <citation type="submission" date="2020-07" db="EMBL/GenBank/DDBJ databases">
        <title>Huge and variable diversity of episymbiotic CPR bacteria and DPANN archaea in groundwater ecosystems.</title>
        <authorList>
            <person name="He C.Y."/>
            <person name="Keren R."/>
            <person name="Whittaker M."/>
            <person name="Farag I.F."/>
            <person name="Doudna J."/>
            <person name="Cate J.H.D."/>
            <person name="Banfield J.F."/>
        </authorList>
    </citation>
    <scope>NUCLEOTIDE SEQUENCE [LARGE SCALE GENOMIC DNA]</scope>
    <source>
        <strain evidence="11">NC_groundwater_541_Ag_S-0.1um_46_50</strain>
    </source>
</reference>